<keyword evidence="7" id="KW-1185">Reference proteome</keyword>
<evidence type="ECO:0000256" key="3">
    <source>
        <dbReference type="PROSITE-ProRule" id="PRU00169"/>
    </source>
</evidence>
<dbReference type="PROSITE" id="PS50110">
    <property type="entry name" value="RESPONSE_REGULATORY"/>
    <property type="match status" value="1"/>
</dbReference>
<dbReference type="InterPro" id="IPR011006">
    <property type="entry name" value="CheY-like_superfamily"/>
</dbReference>
<protein>
    <recommendedName>
        <fullName evidence="1">Stage 0 sporulation protein A homolog</fullName>
    </recommendedName>
</protein>
<dbReference type="SUPFAM" id="SSF109604">
    <property type="entry name" value="HD-domain/PDEase-like"/>
    <property type="match status" value="1"/>
</dbReference>
<dbReference type="PROSITE" id="PS51832">
    <property type="entry name" value="HD_GYP"/>
    <property type="match status" value="1"/>
</dbReference>
<evidence type="ECO:0000256" key="2">
    <source>
        <dbReference type="ARBA" id="ARBA00024867"/>
    </source>
</evidence>
<dbReference type="SMART" id="SM00448">
    <property type="entry name" value="REC"/>
    <property type="match status" value="1"/>
</dbReference>
<dbReference type="AlphaFoldDB" id="A0A1H3HYC7"/>
<dbReference type="InterPro" id="IPR052020">
    <property type="entry name" value="Cyclic_di-GMP/3'3'-cGAMP_PDE"/>
</dbReference>
<dbReference type="Gene3D" id="1.10.3210.10">
    <property type="entry name" value="Hypothetical protein af1432"/>
    <property type="match status" value="1"/>
</dbReference>
<dbReference type="InterPro" id="IPR037522">
    <property type="entry name" value="HD_GYP_dom"/>
</dbReference>
<evidence type="ECO:0000313" key="7">
    <source>
        <dbReference type="Proteomes" id="UP000199652"/>
    </source>
</evidence>
<evidence type="ECO:0000256" key="1">
    <source>
        <dbReference type="ARBA" id="ARBA00018672"/>
    </source>
</evidence>
<gene>
    <name evidence="6" type="ORF">SAMN04488579_1208</name>
</gene>
<dbReference type="InterPro" id="IPR001789">
    <property type="entry name" value="Sig_transdc_resp-reg_receiver"/>
</dbReference>
<dbReference type="EMBL" id="FNOU01000020">
    <property type="protein sequence ID" value="SDY20486.1"/>
    <property type="molecule type" value="Genomic_DNA"/>
</dbReference>
<reference evidence="7" key="1">
    <citation type="submission" date="2016-10" db="EMBL/GenBank/DDBJ databases">
        <authorList>
            <person name="Varghese N."/>
            <person name="Submissions S."/>
        </authorList>
    </citation>
    <scope>NUCLEOTIDE SEQUENCE [LARGE SCALE GENOMIC DNA]</scope>
    <source>
        <strain evidence="7">VPI 5359</strain>
    </source>
</reference>
<sequence>MKTILIVDDSRTILASVQDMLSPNYSVLAAKSASMAYRFLEKKTVDLILLDLWMPGEDGRVIIEKLKEHPQWCEIPVVFLTAEVNPIFEKECFELGASDFVTKPIVCEVLKVRIQRILENEDFQKHLEQKVREKQREVEIMAFQAIRTIANTIDAKDAYTNGHSERVAAYVRDLAECMGFDRTQCEDFHQIALLHDVGKIAIPEAILNKPAPLDDAEYTVMKAHTIKGGEILKDIKSLPDIEKGALYHHEFYDGSGYPYGLAGDDIPYVARMIALADSYDAMVTDRCYRKGMSQSLACEKILEGLGSQYDPEIGRCFCQMIAKEPLDSEELGDGSESNG</sequence>
<dbReference type="STRING" id="1528.SAMN04488579_1208"/>
<keyword evidence="3" id="KW-0597">Phosphoprotein</keyword>
<dbReference type="Pfam" id="PF13487">
    <property type="entry name" value="HD_5"/>
    <property type="match status" value="1"/>
</dbReference>
<dbReference type="Proteomes" id="UP000199652">
    <property type="component" value="Unassembled WGS sequence"/>
</dbReference>
<dbReference type="Pfam" id="PF00072">
    <property type="entry name" value="Response_reg"/>
    <property type="match status" value="1"/>
</dbReference>
<evidence type="ECO:0000313" key="6">
    <source>
        <dbReference type="EMBL" id="SDY20486.1"/>
    </source>
</evidence>
<dbReference type="OrthoDB" id="9805474at2"/>
<dbReference type="PANTHER" id="PTHR45228:SF4">
    <property type="entry name" value="LIPOPROTEIN"/>
    <property type="match status" value="1"/>
</dbReference>
<comment type="function">
    <text evidence="2">May play the central regulatory role in sporulation. It may be an element of the effector pathway responsible for the activation of sporulation genes in response to nutritional stress. Spo0A may act in concert with spo0H (a sigma factor) to control the expression of some genes that are critical to the sporulation process.</text>
</comment>
<dbReference type="SUPFAM" id="SSF52172">
    <property type="entry name" value="CheY-like"/>
    <property type="match status" value="1"/>
</dbReference>
<dbReference type="PANTHER" id="PTHR45228">
    <property type="entry name" value="CYCLIC DI-GMP PHOSPHODIESTERASE TM_0186-RELATED"/>
    <property type="match status" value="1"/>
</dbReference>
<proteinExistence type="predicted"/>
<dbReference type="Gene3D" id="3.40.50.2300">
    <property type="match status" value="1"/>
</dbReference>
<dbReference type="SMART" id="SM00471">
    <property type="entry name" value="HDc"/>
    <property type="match status" value="1"/>
</dbReference>
<feature type="modified residue" description="4-aspartylphosphate" evidence="3">
    <location>
        <position position="51"/>
    </location>
</feature>
<dbReference type="CDD" id="cd00077">
    <property type="entry name" value="HDc"/>
    <property type="match status" value="1"/>
</dbReference>
<accession>A0A1H3HYC7</accession>
<organism evidence="6 7">
    <name type="scientific">Eubacterium barkeri</name>
    <name type="common">Clostridium barkeri</name>
    <dbReference type="NCBI Taxonomy" id="1528"/>
    <lineage>
        <taxon>Bacteria</taxon>
        <taxon>Bacillati</taxon>
        <taxon>Bacillota</taxon>
        <taxon>Clostridia</taxon>
        <taxon>Eubacteriales</taxon>
        <taxon>Eubacteriaceae</taxon>
        <taxon>Eubacterium</taxon>
    </lineage>
</organism>
<name>A0A1H3HYC7_EUBBA</name>
<evidence type="ECO:0000259" key="4">
    <source>
        <dbReference type="PROSITE" id="PS50110"/>
    </source>
</evidence>
<dbReference type="RefSeq" id="WP_090246366.1">
    <property type="nucleotide sequence ID" value="NZ_FNOU01000020.1"/>
</dbReference>
<evidence type="ECO:0000259" key="5">
    <source>
        <dbReference type="PROSITE" id="PS51832"/>
    </source>
</evidence>
<feature type="domain" description="Response regulatory" evidence="4">
    <location>
        <begin position="3"/>
        <end position="118"/>
    </location>
</feature>
<dbReference type="GO" id="GO:0000160">
    <property type="term" value="P:phosphorelay signal transduction system"/>
    <property type="evidence" value="ECO:0007669"/>
    <property type="project" value="InterPro"/>
</dbReference>
<dbReference type="InterPro" id="IPR003607">
    <property type="entry name" value="HD/PDEase_dom"/>
</dbReference>
<feature type="domain" description="HD-GYP" evidence="5">
    <location>
        <begin position="138"/>
        <end position="333"/>
    </location>
</feature>